<dbReference type="InterPro" id="IPR050814">
    <property type="entry name" value="Myo-inositol_Transporter"/>
</dbReference>
<keyword evidence="8" id="KW-0472">Membrane</keyword>
<dbReference type="EMBL" id="AP025739">
    <property type="protein sequence ID" value="BDI31119.1"/>
    <property type="molecule type" value="Genomic_DNA"/>
</dbReference>
<evidence type="ECO:0000256" key="3">
    <source>
        <dbReference type="ARBA" id="ARBA00022448"/>
    </source>
</evidence>
<evidence type="ECO:0000256" key="2">
    <source>
        <dbReference type="ARBA" id="ARBA00010992"/>
    </source>
</evidence>
<evidence type="ECO:0000256" key="8">
    <source>
        <dbReference type="ARBA" id="ARBA00023136"/>
    </source>
</evidence>
<evidence type="ECO:0000256" key="6">
    <source>
        <dbReference type="ARBA" id="ARBA00022692"/>
    </source>
</evidence>
<dbReference type="PROSITE" id="PS50850">
    <property type="entry name" value="MFS"/>
    <property type="match status" value="1"/>
</dbReference>
<keyword evidence="5" id="KW-0762">Sugar transport</keyword>
<evidence type="ECO:0000313" key="10">
    <source>
        <dbReference type="EMBL" id="BDI31119.1"/>
    </source>
</evidence>
<dbReference type="FunFam" id="1.20.1250.20:FF:000122">
    <property type="entry name" value="D-xylose transporter XylE"/>
    <property type="match status" value="1"/>
</dbReference>
<dbReference type="GO" id="GO:0005886">
    <property type="term" value="C:plasma membrane"/>
    <property type="evidence" value="ECO:0007669"/>
    <property type="project" value="UniProtKB-SubCell"/>
</dbReference>
<keyword evidence="4" id="KW-1003">Cell membrane</keyword>
<keyword evidence="3 9" id="KW-0813">Transport</keyword>
<keyword evidence="11" id="KW-1185">Reference proteome</keyword>
<dbReference type="SUPFAM" id="SSF103473">
    <property type="entry name" value="MFS general substrate transporter"/>
    <property type="match status" value="1"/>
</dbReference>
<sequence length="465" mass="49883">MLVNEQGRDMGVASSGAGQENSKINGVVIGAAIVAALGGLLFGFDTAVISGATDWLTRVYSLSTGMLGFTVSSALIGTLLGSIGVGKPADKFGRREILFLLAVMYFVTAIGCALATNLWVFIAFRFLGGLAVGGASVVSPMYIAEISPAKFRGRLVAVTQFNIVFGILLAYLSNYVISSLSLGEVQYRWMFGVQAVPALAFFALLFTTPQSPRWLIAKGRVDEGRDVLLRCGTNAGNVDALVTEIQESLDIEHHSVAEPFFTRKYAKPILLAVAIAMFNQLSGINALIYYTAQIFKMAGAGTQSAYLQSVIVGVVNLVFTMAAMTVIDKIGRRKLMLVGSVGYIVSLSAAAYFFYTHTGGLLVLASLLVFIAAHAFGQGAVIWVFISEIFPNRVRSQGQALGSFTHWVMAAAISWTFPIIAAYAGWMTFAFYALCSVGQLVWVLTQMPETKGVSLEKIQQQLGIE</sequence>
<evidence type="ECO:0000256" key="4">
    <source>
        <dbReference type="ARBA" id="ARBA00022475"/>
    </source>
</evidence>
<protein>
    <submittedName>
        <fullName evidence="10">MFS transporter</fullName>
    </submittedName>
</protein>
<dbReference type="GO" id="GO:0022857">
    <property type="term" value="F:transmembrane transporter activity"/>
    <property type="evidence" value="ECO:0007669"/>
    <property type="project" value="InterPro"/>
</dbReference>
<dbReference type="PANTHER" id="PTHR48020">
    <property type="entry name" value="PROTON MYO-INOSITOL COTRANSPORTER"/>
    <property type="match status" value="1"/>
</dbReference>
<dbReference type="Pfam" id="PF00083">
    <property type="entry name" value="Sugar_tr"/>
    <property type="match status" value="1"/>
</dbReference>
<evidence type="ECO:0000256" key="7">
    <source>
        <dbReference type="ARBA" id="ARBA00022989"/>
    </source>
</evidence>
<dbReference type="PROSITE" id="PS00217">
    <property type="entry name" value="SUGAR_TRANSPORT_2"/>
    <property type="match status" value="1"/>
</dbReference>
<evidence type="ECO:0000256" key="5">
    <source>
        <dbReference type="ARBA" id="ARBA00022597"/>
    </source>
</evidence>
<dbReference type="PROSITE" id="PS00216">
    <property type="entry name" value="SUGAR_TRANSPORT_1"/>
    <property type="match status" value="2"/>
</dbReference>
<comment type="subcellular location">
    <subcellularLocation>
        <location evidence="1">Cell membrane</location>
        <topology evidence="1">Multi-pass membrane protein</topology>
    </subcellularLocation>
</comment>
<gene>
    <name evidence="10" type="ORF">CCAX7_31700</name>
</gene>
<reference evidence="10 11" key="1">
    <citation type="journal article" date="2019" name="Int. J. Syst. Evol. Microbiol.">
        <title>Capsulimonas corticalis gen. nov., sp. nov., an aerobic capsulated bacterium, of a novel bacterial order, Capsulimonadales ord. nov., of the class Armatimonadia of the phylum Armatimonadetes.</title>
        <authorList>
            <person name="Li J."/>
            <person name="Kudo C."/>
            <person name="Tonouchi A."/>
        </authorList>
    </citation>
    <scope>NUCLEOTIDE SEQUENCE [LARGE SCALE GENOMIC DNA]</scope>
    <source>
        <strain evidence="10 11">AX-7</strain>
    </source>
</reference>
<dbReference type="NCBIfam" id="TIGR00879">
    <property type="entry name" value="SP"/>
    <property type="match status" value="1"/>
</dbReference>
<comment type="similarity">
    <text evidence="2 9">Belongs to the major facilitator superfamily. Sugar transporter (TC 2.A.1.1) family.</text>
</comment>
<proteinExistence type="inferred from homology"/>
<dbReference type="KEGG" id="ccot:CCAX7_31700"/>
<dbReference type="PRINTS" id="PR00171">
    <property type="entry name" value="SUGRTRNSPORT"/>
</dbReference>
<dbReference type="InterPro" id="IPR003663">
    <property type="entry name" value="Sugar/inositol_transpt"/>
</dbReference>
<dbReference type="AlphaFoldDB" id="A0A402CSD4"/>
<dbReference type="Proteomes" id="UP000287394">
    <property type="component" value="Chromosome"/>
</dbReference>
<evidence type="ECO:0000256" key="1">
    <source>
        <dbReference type="ARBA" id="ARBA00004651"/>
    </source>
</evidence>
<keyword evidence="6" id="KW-0812">Transmembrane</keyword>
<dbReference type="PANTHER" id="PTHR48020:SF12">
    <property type="entry name" value="PROTON MYO-INOSITOL COTRANSPORTER"/>
    <property type="match status" value="1"/>
</dbReference>
<accession>A0A402CSD4</accession>
<dbReference type="InterPro" id="IPR005829">
    <property type="entry name" value="Sugar_transporter_CS"/>
</dbReference>
<keyword evidence="7" id="KW-1133">Transmembrane helix</keyword>
<name>A0A402CSD4_9BACT</name>
<evidence type="ECO:0000256" key="9">
    <source>
        <dbReference type="RuleBase" id="RU003346"/>
    </source>
</evidence>
<dbReference type="InterPro" id="IPR020846">
    <property type="entry name" value="MFS_dom"/>
</dbReference>
<dbReference type="Gene3D" id="1.20.1250.20">
    <property type="entry name" value="MFS general substrate transporter like domains"/>
    <property type="match status" value="1"/>
</dbReference>
<organism evidence="10 11">
    <name type="scientific">Capsulimonas corticalis</name>
    <dbReference type="NCBI Taxonomy" id="2219043"/>
    <lineage>
        <taxon>Bacteria</taxon>
        <taxon>Bacillati</taxon>
        <taxon>Armatimonadota</taxon>
        <taxon>Armatimonadia</taxon>
        <taxon>Capsulimonadales</taxon>
        <taxon>Capsulimonadaceae</taxon>
        <taxon>Capsulimonas</taxon>
    </lineage>
</organism>
<evidence type="ECO:0000313" key="11">
    <source>
        <dbReference type="Proteomes" id="UP000287394"/>
    </source>
</evidence>
<dbReference type="InterPro" id="IPR036259">
    <property type="entry name" value="MFS_trans_sf"/>
</dbReference>
<dbReference type="InterPro" id="IPR005828">
    <property type="entry name" value="MFS_sugar_transport-like"/>
</dbReference>